<proteinExistence type="inferred from homology"/>
<keyword evidence="11" id="KW-1185">Reference proteome</keyword>
<keyword evidence="6 7" id="KW-0694">RNA-binding</keyword>
<comment type="catalytic activity">
    <reaction evidence="7">
        <text>adenosine(1518)/adenosine(1519) in 16S rRNA + 4 S-adenosyl-L-methionine = N(6)-dimethyladenosine(1518)/N(6)-dimethyladenosine(1519) in 16S rRNA + 4 S-adenosyl-L-homocysteine + 4 H(+)</text>
        <dbReference type="Rhea" id="RHEA:19609"/>
        <dbReference type="Rhea" id="RHEA-COMP:10232"/>
        <dbReference type="Rhea" id="RHEA-COMP:10233"/>
        <dbReference type="ChEBI" id="CHEBI:15378"/>
        <dbReference type="ChEBI" id="CHEBI:57856"/>
        <dbReference type="ChEBI" id="CHEBI:59789"/>
        <dbReference type="ChEBI" id="CHEBI:74411"/>
        <dbReference type="ChEBI" id="CHEBI:74493"/>
        <dbReference type="EC" id="2.1.1.182"/>
    </reaction>
</comment>
<gene>
    <name evidence="7" type="primary">rsmA</name>
    <name evidence="7" type="synonym">ksgA</name>
    <name evidence="10" type="ORF">DK869_02225</name>
</gene>
<dbReference type="PANTHER" id="PTHR11727:SF7">
    <property type="entry name" value="DIMETHYLADENOSINE TRANSFERASE-RELATED"/>
    <property type="match status" value="1"/>
</dbReference>
<comment type="caution">
    <text evidence="10">The sequence shown here is derived from an EMBL/GenBank/DDBJ whole genome shotgun (WGS) entry which is preliminary data.</text>
</comment>
<dbReference type="Gene3D" id="1.10.8.100">
    <property type="entry name" value="Ribosomal RNA adenine dimethylase-like, domain 2"/>
    <property type="match status" value="1"/>
</dbReference>
<protein>
    <recommendedName>
        <fullName evidence="7">Ribosomal RNA small subunit methyltransferase A</fullName>
        <ecNumber evidence="7">2.1.1.182</ecNumber>
    </recommendedName>
    <alternativeName>
        <fullName evidence="7">16S rRNA (adenine(1518)-N(6)/adenine(1519)-N(6))-dimethyltransferase</fullName>
    </alternativeName>
    <alternativeName>
        <fullName evidence="7">16S rRNA dimethyladenosine transferase</fullName>
    </alternativeName>
    <alternativeName>
        <fullName evidence="7">16S rRNA dimethylase</fullName>
    </alternativeName>
    <alternativeName>
        <fullName evidence="7">S-adenosylmethionine-6-N', N'-adenosyl(rRNA) dimethyltransferase</fullName>
    </alternativeName>
</protein>
<dbReference type="AlphaFoldDB" id="A0A318N7M6"/>
<comment type="function">
    <text evidence="7">Specifically dimethylates two adjacent adenosines (A1518 and A1519) in the loop of a conserved hairpin near the 3'-end of 16S rRNA in the 30S particle. May play a critical role in biogenesis of 30S subunits.</text>
</comment>
<reference evidence="10 11" key="1">
    <citation type="submission" date="2018-05" db="EMBL/GenBank/DDBJ databases">
        <title>Reference genomes for bee gut microbiota database.</title>
        <authorList>
            <person name="Ellegaard K.M."/>
        </authorList>
    </citation>
    <scope>NUCLEOTIDE SEQUENCE [LARGE SCALE GENOMIC DNA]</scope>
    <source>
        <strain evidence="10 11">ESL0284</strain>
    </source>
</reference>
<dbReference type="PANTHER" id="PTHR11727">
    <property type="entry name" value="DIMETHYLADENOSINE TRANSFERASE"/>
    <property type="match status" value="1"/>
</dbReference>
<evidence type="ECO:0000256" key="3">
    <source>
        <dbReference type="ARBA" id="ARBA00022603"/>
    </source>
</evidence>
<organism evidence="10 11">
    <name type="scientific">Commensalibacter melissae</name>
    <dbReference type="NCBI Taxonomy" id="2070537"/>
    <lineage>
        <taxon>Bacteria</taxon>
        <taxon>Pseudomonadati</taxon>
        <taxon>Pseudomonadota</taxon>
        <taxon>Alphaproteobacteria</taxon>
        <taxon>Acetobacterales</taxon>
        <taxon>Acetobacteraceae</taxon>
    </lineage>
</organism>
<evidence type="ECO:0000313" key="11">
    <source>
        <dbReference type="Proteomes" id="UP000247565"/>
    </source>
</evidence>
<dbReference type="NCBIfam" id="TIGR00755">
    <property type="entry name" value="ksgA"/>
    <property type="match status" value="1"/>
</dbReference>
<comment type="caution">
    <text evidence="7 8">Lacks conserved residue(s) required for the propagation of feature annotation.</text>
</comment>
<dbReference type="SMART" id="SM00650">
    <property type="entry name" value="rADc"/>
    <property type="match status" value="1"/>
</dbReference>
<feature type="binding site" evidence="7 8">
    <location>
        <position position="35"/>
    </location>
    <ligand>
        <name>S-adenosyl-L-methionine</name>
        <dbReference type="ChEBI" id="CHEBI:59789"/>
    </ligand>
</feature>
<feature type="binding site" evidence="7 8">
    <location>
        <position position="127"/>
    </location>
    <ligand>
        <name>S-adenosyl-L-methionine</name>
        <dbReference type="ChEBI" id="CHEBI:59789"/>
    </ligand>
</feature>
<evidence type="ECO:0000256" key="5">
    <source>
        <dbReference type="ARBA" id="ARBA00022691"/>
    </source>
</evidence>
<dbReference type="SUPFAM" id="SSF53335">
    <property type="entry name" value="S-adenosyl-L-methionine-dependent methyltransferases"/>
    <property type="match status" value="1"/>
</dbReference>
<dbReference type="InterPro" id="IPR011530">
    <property type="entry name" value="rRNA_adenine_dimethylase"/>
</dbReference>
<dbReference type="InterPro" id="IPR020596">
    <property type="entry name" value="rRNA_Ade_Mease_Trfase_CS"/>
</dbReference>
<feature type="domain" description="Ribosomal RNA adenine methylase transferase N-terminal" evidence="9">
    <location>
        <begin position="40"/>
        <end position="212"/>
    </location>
</feature>
<evidence type="ECO:0000256" key="8">
    <source>
        <dbReference type="PROSITE-ProRule" id="PRU01026"/>
    </source>
</evidence>
<accession>A0A318N7M6</accession>
<comment type="subcellular location">
    <subcellularLocation>
        <location evidence="7">Cytoplasm</location>
    </subcellularLocation>
</comment>
<dbReference type="Gene3D" id="3.40.50.150">
    <property type="entry name" value="Vaccinia Virus protein VP39"/>
    <property type="match status" value="1"/>
</dbReference>
<keyword evidence="2 7" id="KW-0698">rRNA processing</keyword>
<dbReference type="EC" id="2.1.1.182" evidence="7"/>
<keyword evidence="5 7" id="KW-0949">S-adenosyl-L-methionine</keyword>
<dbReference type="HAMAP" id="MF_00607">
    <property type="entry name" value="16SrRNA_methyltr_A"/>
    <property type="match status" value="1"/>
</dbReference>
<feature type="binding site" evidence="7 8">
    <location>
        <position position="82"/>
    </location>
    <ligand>
        <name>S-adenosyl-L-methionine</name>
        <dbReference type="ChEBI" id="CHEBI:59789"/>
    </ligand>
</feature>
<dbReference type="RefSeq" id="WP_110438353.1">
    <property type="nucleotide sequence ID" value="NZ_CP046393.1"/>
</dbReference>
<dbReference type="Proteomes" id="UP000247565">
    <property type="component" value="Unassembled WGS sequence"/>
</dbReference>
<name>A0A318N7M6_9PROT</name>
<dbReference type="CDD" id="cd02440">
    <property type="entry name" value="AdoMet_MTases"/>
    <property type="match status" value="1"/>
</dbReference>
<sequence>MTPTKNKQNNILPPLKETIHEHNLLAKKSLGQHFLLDPKINEQIIDLAGDLENKNIIEVGPGPGGLTRAILSSNAETVTGVEIDNRAVILLQELKKYYPQRFKIVERNALEFDLSTLCQAPRQIISNLPYNVGTALLLNWLKQANHWERFTLMFQQEVAYRICSAPNTEFYGRLSVISQWIASCTILKQIPPGAFFPPPKVYSSVIQIIPYKKQPSPALFKAMETITAAAFGQRRKMLRSSLKSINGKTLLAKASIDETRRAETLSINEFDLLARLYLDKQHS</sequence>
<evidence type="ECO:0000256" key="6">
    <source>
        <dbReference type="ARBA" id="ARBA00022884"/>
    </source>
</evidence>
<dbReference type="InterPro" id="IPR020598">
    <property type="entry name" value="rRNA_Ade_methylase_Trfase_N"/>
</dbReference>
<evidence type="ECO:0000313" key="10">
    <source>
        <dbReference type="EMBL" id="PXZ01834.1"/>
    </source>
</evidence>
<dbReference type="OrthoDB" id="9814755at2"/>
<evidence type="ECO:0000256" key="2">
    <source>
        <dbReference type="ARBA" id="ARBA00022552"/>
    </source>
</evidence>
<dbReference type="PROSITE" id="PS01131">
    <property type="entry name" value="RRNA_A_DIMETH"/>
    <property type="match status" value="1"/>
</dbReference>
<dbReference type="GO" id="GO:0005829">
    <property type="term" value="C:cytosol"/>
    <property type="evidence" value="ECO:0007669"/>
    <property type="project" value="TreeGrafter"/>
</dbReference>
<dbReference type="InterPro" id="IPR001737">
    <property type="entry name" value="KsgA/Erm"/>
</dbReference>
<keyword evidence="3 7" id="KW-0489">Methyltransferase</keyword>
<keyword evidence="4 7" id="KW-0808">Transferase</keyword>
<dbReference type="GO" id="GO:0052908">
    <property type="term" value="F:16S rRNA (adenine(1518)-N(6)/adenine(1519)-N(6))-dimethyltransferase activity"/>
    <property type="evidence" value="ECO:0007669"/>
    <property type="project" value="UniProtKB-EC"/>
</dbReference>
<feature type="binding site" evidence="7 8">
    <location>
        <position position="33"/>
    </location>
    <ligand>
        <name>S-adenosyl-L-methionine</name>
        <dbReference type="ChEBI" id="CHEBI:59789"/>
    </ligand>
</feature>
<dbReference type="EMBL" id="QGLT01000001">
    <property type="protein sequence ID" value="PXZ01834.1"/>
    <property type="molecule type" value="Genomic_DNA"/>
</dbReference>
<dbReference type="InterPro" id="IPR029063">
    <property type="entry name" value="SAM-dependent_MTases_sf"/>
</dbReference>
<comment type="similarity">
    <text evidence="7">Belongs to the class I-like SAM-binding methyltransferase superfamily. rRNA adenine N(6)-methyltransferase family. RsmA subfamily.</text>
</comment>
<dbReference type="PROSITE" id="PS51689">
    <property type="entry name" value="SAM_RNA_A_N6_MT"/>
    <property type="match status" value="1"/>
</dbReference>
<evidence type="ECO:0000256" key="4">
    <source>
        <dbReference type="ARBA" id="ARBA00022679"/>
    </source>
</evidence>
<evidence type="ECO:0000256" key="1">
    <source>
        <dbReference type="ARBA" id="ARBA00022490"/>
    </source>
</evidence>
<dbReference type="GO" id="GO:0003723">
    <property type="term" value="F:RNA binding"/>
    <property type="evidence" value="ECO:0007669"/>
    <property type="project" value="UniProtKB-UniRule"/>
</dbReference>
<dbReference type="Pfam" id="PF00398">
    <property type="entry name" value="RrnaAD"/>
    <property type="match status" value="1"/>
</dbReference>
<evidence type="ECO:0000259" key="9">
    <source>
        <dbReference type="SMART" id="SM00650"/>
    </source>
</evidence>
<dbReference type="InterPro" id="IPR023165">
    <property type="entry name" value="rRNA_Ade_diMease-like_C"/>
</dbReference>
<evidence type="ECO:0000256" key="7">
    <source>
        <dbReference type="HAMAP-Rule" id="MF_00607"/>
    </source>
</evidence>
<feature type="binding site" evidence="7 8">
    <location>
        <position position="60"/>
    </location>
    <ligand>
        <name>S-adenosyl-L-methionine</name>
        <dbReference type="ChEBI" id="CHEBI:59789"/>
    </ligand>
</feature>
<keyword evidence="1 7" id="KW-0963">Cytoplasm</keyword>